<keyword evidence="3" id="KW-1185">Reference proteome</keyword>
<dbReference type="OrthoDB" id="8889737at2"/>
<dbReference type="InterPro" id="IPR013431">
    <property type="entry name" value="Delta_60_rpt"/>
</dbReference>
<accession>A0A318S5D5</accession>
<dbReference type="Proteomes" id="UP000248326">
    <property type="component" value="Unassembled WGS sequence"/>
</dbReference>
<name>A0A318S5D5_9DEIO</name>
<dbReference type="NCBIfam" id="TIGR02608">
    <property type="entry name" value="delta_60_rpt"/>
    <property type="match status" value="7"/>
</dbReference>
<evidence type="ECO:0000313" key="2">
    <source>
        <dbReference type="EMBL" id="PYE48644.1"/>
    </source>
</evidence>
<gene>
    <name evidence="2" type="ORF">DES52_1284</name>
</gene>
<dbReference type="SUPFAM" id="SSF50969">
    <property type="entry name" value="YVTN repeat-like/Quinoprotein amine dehydrogenase"/>
    <property type="match status" value="1"/>
</dbReference>
<keyword evidence="1" id="KW-0732">Signal</keyword>
<dbReference type="AlphaFoldDB" id="A0A318S5D5"/>
<protein>
    <submittedName>
        <fullName evidence="2">Putative delta-60 repeat protein</fullName>
    </submittedName>
</protein>
<evidence type="ECO:0000313" key="3">
    <source>
        <dbReference type="Proteomes" id="UP000248326"/>
    </source>
</evidence>
<dbReference type="EMBL" id="QJSX01000028">
    <property type="protein sequence ID" value="PYE48644.1"/>
    <property type="molecule type" value="Genomic_DNA"/>
</dbReference>
<feature type="chain" id="PRO_5016318685" evidence="1">
    <location>
        <begin position="34"/>
        <end position="603"/>
    </location>
</feature>
<dbReference type="Pfam" id="PF17164">
    <property type="entry name" value="DUF5122"/>
    <property type="match status" value="6"/>
</dbReference>
<sequence>MIPRKPSFRSSSFMRLTVSLLAACLPPAPSAVANDNGIARMPTVAVMAGSLSNTRPQTPREAAAHVATPSSPIATPVDARALDTSSITAVVQNAAGVVNADAPIITLSAVRLPVVTGAAARLGVTIDRRGVTGPVTISLDGLPTGAKASSVVIPSAANTADVTVTATRGAPHSRPTTATLHARFEHGSVSRAVVVTVRGAAGSLDTTFGTAGVAVTKASLGESQANAMAVLPDGKIVVVGEAFGQLGDFMILRYDRDGILDSSFGTNGKVVVDFEGGRDVAEAVVVQPDGKVIVGGSASSSAASGRRESFAAVRLTSTGKLDASFGTNGKVTIAFPDSSVGKTHAVALQPDGKIVLGGEATFVASGVDFALARLTPTGTLDASFGTNGRVTTPVLTLSETDRIFALALQGDKIVAAGGGKFQVVRYTSNGALDSTFGSDGKVADVFGSSSSATSALVDRDGRVLLAGERDMNTVVVRLNTGGVLDTTFGSRGVVEVPLSSTNWDKAAALVSQTDGKIVVGGWVNEGQTSSGNFAVTRLTAGGALDATFGRGGTTITPVALDAKADFANAAALQSDDRIPAVRIVLAGARSADGLAVALTRYWP</sequence>
<comment type="caution">
    <text evidence="2">The sequence shown here is derived from an EMBL/GenBank/DDBJ whole genome shotgun (WGS) entry which is preliminary data.</text>
</comment>
<feature type="signal peptide" evidence="1">
    <location>
        <begin position="1"/>
        <end position="33"/>
    </location>
</feature>
<proteinExistence type="predicted"/>
<dbReference type="Gene3D" id="2.80.10.50">
    <property type="match status" value="3"/>
</dbReference>
<organism evidence="2 3">
    <name type="scientific">Deinococcus yavapaiensis KR-236</name>
    <dbReference type="NCBI Taxonomy" id="694435"/>
    <lineage>
        <taxon>Bacteria</taxon>
        <taxon>Thermotogati</taxon>
        <taxon>Deinococcota</taxon>
        <taxon>Deinococci</taxon>
        <taxon>Deinococcales</taxon>
        <taxon>Deinococcaceae</taxon>
        <taxon>Deinococcus</taxon>
    </lineage>
</organism>
<reference evidence="2 3" key="1">
    <citation type="submission" date="2018-06" db="EMBL/GenBank/DDBJ databases">
        <title>Genomic Encyclopedia of Type Strains, Phase IV (KMG-IV): sequencing the most valuable type-strain genomes for metagenomic binning, comparative biology and taxonomic classification.</title>
        <authorList>
            <person name="Goeker M."/>
        </authorList>
    </citation>
    <scope>NUCLEOTIDE SEQUENCE [LARGE SCALE GENOMIC DNA]</scope>
    <source>
        <strain evidence="2 3">DSM 18048</strain>
    </source>
</reference>
<dbReference type="InterPro" id="IPR011044">
    <property type="entry name" value="Quino_amine_DH_bsu"/>
</dbReference>
<evidence type="ECO:0000256" key="1">
    <source>
        <dbReference type="SAM" id="SignalP"/>
    </source>
</evidence>